<feature type="transmembrane region" description="Helical" evidence="1">
    <location>
        <begin position="130"/>
        <end position="148"/>
    </location>
</feature>
<feature type="region of interest" description="Disordered" evidence="3">
    <location>
        <begin position="2251"/>
        <end position="2311"/>
    </location>
</feature>
<dbReference type="GO" id="GO:0009706">
    <property type="term" value="C:chloroplast inner membrane"/>
    <property type="evidence" value="ECO:0007669"/>
    <property type="project" value="UniProtKB-SubCell"/>
</dbReference>
<dbReference type="EMBL" id="KJ010812">
    <property type="protein sequence ID" value="AHL24820.1"/>
    <property type="molecule type" value="Genomic_DNA"/>
</dbReference>
<keyword evidence="1" id="KW-0472">Membrane</keyword>
<feature type="transmembrane region" description="Helical" evidence="1">
    <location>
        <begin position="20"/>
        <end position="42"/>
    </location>
</feature>
<keyword evidence="1" id="KW-1001">Plastid inner membrane</keyword>
<sequence length="2606" mass="307765">MLNTFRPLVFAWLDTYNCVLLFGLFYGFLSTLPLSPAQIYFARSFILEHDARRRSEFKRKYLGQEKGFSLRKSQVIFSGSLFAQAIVFFSIYCTPIYLAFFNPHATLFIAAPIVCAILHKYIQELSPNRIKLLLIGITLHLINPILFFSDSTFTRLINLLLFRYTENLVFLISAFIGWLSGQILFIKLAKFFCLRIERDSTLLGSRYATSKRYIKETLKIFFFGYFFLFCFSGNTPNVFFTKRFKEELFGKNVLVESFSTIQKSINKLRRKEQGNNTTVRLLSKSSDKQTSKKKSGFAPLPSEAELDDKASEIEQEQASDGGGKDKKPYHIEYVLAPWIGKTWLNMFYDYRRWNWPIRYIEVDPENFVQGHFVGPLKSEVADYFFDTCISDGREKLSFTSSPSAFWFAEMIRQNMGHSETLPGLETDSSNEDNFAKWVVAKTSRRDYLGSELEDRVKALSNGSPILGVIEKRVKFSMESGTCLPEIEDPFLSGPFRGIMEHSRSAWIPLSKKISDEDILAQKLFKQVQQLSKQRQEQSCTPEEKEKAKLTITEIVSILTLLNKNKRRKEIRTKLIRAKKLNFLLKTVMKKLKKLIRFSNKLCLFFDERKLSFSEKHGKNERISNTPEEEQIYDQRKGEDLIGIMDELMGEFSFFIKKKGKKDSNITNIDVIGNLEEGSLSGEDAFEKFIDKFFLFVENKLLFLDKSEKDEQISDQKKENDHFEKGVSAPILFFSENKKVKLIFNFWLPLFDLFRRRKVGLKELENLVFSKRKAEKALDPNISPFFNKIFLNELKLSEIKRDVPFWASKLHTGLFDDFGETNDLDLASPDARSALLLDPVFDDPNIVSWIWEADDDRNIIKGSIRAQRRNLNTLMVYDLHVRSSFFVRFSEMGVKSERIRKKRERRDKIKVKFYSKANWLQHPRGPLRKMYNPFLTSTERTRLEELTWMDEEFIQIIRSVCLIILLYIRKFILVPLFIITKNIVRTLLFQFPELKEDWNDWTREMYVICDYDGVEYSETEYPEDFWEVGMQVKVLSPFRFKPWHEEHSEGDAGYLTMNPMVLTEKPFSGTTSDSEHKKNEDLSKVWEEFFGPIKRFWGPRIKQMIQRINSLMRPVIALIKELIRRIKESIGRVIGRIKELIRFIKFDEWIRHIKELIGRVIERTMKWIRRIQESMERVLERSKKLLGRVLKGIKWIKKSELKPDQKVINDDEMNDRVPSQLRIPSQLQIKVKPRVKHEFGMKTRLNLKERTEETKVKQRTEEPKVKQRKDETKMKQRKDETKVKQRTEEPKVKQRKDETKTKQRNEDMKQITEKYLLNLDIHAKLKKEIDQYSYDIGSGLKDKLVQKRIREITDRKKSVRFDIDRNSRYFKKLFLRKKLIVINLKLSVMNLIDSIFHFLNFLKRKIAAIPNNDSNTILNPEKKQDFKIGPDKISQAYVFHKMWQIRTMNKSYAKDLLKSRTSSPLIQKNIKELLEIQGILESKQPQDLRMNHWKQWLNFCYGYRVVKPKGSRLSQIWSRIAPQKRRNKLSNQCTNKHKREFESFIGMLQKWNKRYRYDLLAYNFLDSEKEHIHRHLIQDMVVRDIPDHINTNKKTRKSLVSNFFTLDKSDLKLHKEKWNKTELRKSDGKSDIKLDKSNGKSDIKLDKSDGKSDNELDKSDKRNDNKLNKSDERNDNEPDKKEKSTGIRRENLYYIDIFANRNETDRFHENETNQIDQMEPDQFNQIKTAQFNQFKTDQSLDSFISNFESNESRADIESNESKMDDNLLIEFLDGYKFLKSYWFFPIFAENLELSGVIQTIRSDITSLIEYCQMRLPVDQYLSELNSYYSELCKERAKKVKDHNKINKIRDNINKLNASLDNLSPHMDNFINKVYAKSDLKLPWLKPEVSFALVVKKKKISKKLLEEDKKLLEEDKKLLEGAKKLLEGDKLLEEDKKLLEGDKLLEEDKKLLEGDKKLLEKDKKLLEKDKKLLEKGKKLLEKHKKLLEKEMKPPILRKTEISPEEPEAIRETQIQLIREEISKLIREEAQIVEQPTTAEETEIQTECEADYEVPLRDYLRKDHTVFIPLNKVMEKDKLTAEIIAYKQKLAEAIDAFHFICLKRAGMSELYFWRIGLWLNFNRILNEVAELDRFPTIQLNKLKTLNFVFSDLKKAIEKQPKRQGHEEKRKDSDRNVYNELKVQLNPGWEKEKGDNKNIWIQANRVGAKIKTERISRNGGLPLLKQEVWFLSQYEYIANTMEFLLFDESKKDEAKNEKSDKSKADKAKPAQEEQVSANKEEQVSVSVNKEEQVSANKEEQVSANKEEQVSAKNRKVHKEVPLSTRALRHLTKICNLNDATDVVVFLHKFHSKKYPELEHLMNEKKILKHVANCLCFNDCPNHWALLGCNNDRSLVDQMLFNMWLDPLVYLSVVLKDIKVFKSNNRIREGLYVDLSDRSARSILNEKISSSLIFEDILLPRRRREFRILNRLNLENNLAGGSTGYSDGKQYVQSDEELMEKDQCVGIDTTQKMKRFLWPRYRVEDLICMNRYWWNSNRSRTVLKVRMYPKMDNWNSWGNLLCLITKYMRKLLFLMHSVIKKLIFYANSCKAEECYTLNHFTALQQNKKKER</sequence>
<gene>
    <name evidence="4" type="primary">ycf1</name>
    <name evidence="1" type="synonym">TIC214</name>
</gene>
<proteinExistence type="inferred from homology"/>
<dbReference type="PANTHER" id="PTHR33163:SF40">
    <property type="entry name" value="PROTEIN TIC 214"/>
    <property type="match status" value="1"/>
</dbReference>
<dbReference type="InterPro" id="IPR008896">
    <property type="entry name" value="TIC214"/>
</dbReference>
<keyword evidence="1" id="KW-0813">Transport</keyword>
<dbReference type="Pfam" id="PF05758">
    <property type="entry name" value="Ycf1"/>
    <property type="match status" value="2"/>
</dbReference>
<comment type="similarity">
    <text evidence="1">Belongs to the TIC214 family.</text>
</comment>
<protein>
    <recommendedName>
        <fullName evidence="1">Protein TIC 214</fullName>
    </recommendedName>
    <alternativeName>
        <fullName evidence="1">Translocon at the inner envelope membrane of chloroplasts 214</fullName>
    </alternativeName>
</protein>
<feature type="region of interest" description="Disordered" evidence="3">
    <location>
        <begin position="279"/>
        <end position="301"/>
    </location>
</feature>
<feature type="region of interest" description="Disordered" evidence="3">
    <location>
        <begin position="1239"/>
        <end position="1304"/>
    </location>
</feature>
<feature type="transmembrane region" description="Helical" evidence="1">
    <location>
        <begin position="98"/>
        <end position="118"/>
    </location>
</feature>
<comment type="subcellular location">
    <subcellularLocation>
        <location evidence="1">Plastid</location>
        <location evidence="1">Chloroplast inner membrane</location>
    </subcellularLocation>
</comment>
<feature type="region of interest" description="Disordered" evidence="3">
    <location>
        <begin position="1621"/>
        <end position="1684"/>
    </location>
</feature>
<name>W8NXT1_PODLA</name>
<keyword evidence="1" id="KW-0653">Protein transport</keyword>
<feature type="transmembrane region" description="Helical" evidence="1">
    <location>
        <begin position="220"/>
        <end position="240"/>
    </location>
</feature>
<feature type="compositionally biased region" description="Basic and acidic residues" evidence="3">
    <location>
        <begin position="2251"/>
        <end position="2267"/>
    </location>
</feature>
<feature type="coiled-coil region" evidence="2">
    <location>
        <begin position="1893"/>
        <end position="1988"/>
    </location>
</feature>
<keyword evidence="1 4" id="KW-0150">Chloroplast</keyword>
<comment type="function">
    <text evidence="1">Involved in protein precursor import into chloroplasts. May be part of an intermediate translocation complex acting as a protein-conducting channel at the inner envelope.</text>
</comment>
<accession>W8NXT1</accession>
<keyword evidence="1" id="KW-1133">Transmembrane helix</keyword>
<comment type="subunit">
    <text evidence="1">Part of the Tic complex.</text>
</comment>
<keyword evidence="1" id="KW-0812">Transmembrane</keyword>
<organism evidence="4">
    <name type="scientific">Podocarpus lambertii</name>
    <name type="common">Conifer tree</name>
    <dbReference type="NCBI Taxonomy" id="1030197"/>
    <lineage>
        <taxon>Eukaryota</taxon>
        <taxon>Viridiplantae</taxon>
        <taxon>Streptophyta</taxon>
        <taxon>Embryophyta</taxon>
        <taxon>Tracheophyta</taxon>
        <taxon>Spermatophyta</taxon>
        <taxon>Pinopsida</taxon>
        <taxon>Pinidae</taxon>
        <taxon>Conifers II</taxon>
        <taxon>Araucariales</taxon>
        <taxon>Podocarpaceae</taxon>
        <taxon>Podocarpus</taxon>
    </lineage>
</organism>
<keyword evidence="1 4" id="KW-0934">Plastid</keyword>
<evidence type="ECO:0000256" key="3">
    <source>
        <dbReference type="SAM" id="MobiDB-lite"/>
    </source>
</evidence>
<evidence type="ECO:0000313" key="4">
    <source>
        <dbReference type="EMBL" id="AHL24820.1"/>
    </source>
</evidence>
<dbReference type="GO" id="GO:0015031">
    <property type="term" value="P:protein transport"/>
    <property type="evidence" value="ECO:0007669"/>
    <property type="project" value="UniProtKB-KW"/>
</dbReference>
<feature type="transmembrane region" description="Helical" evidence="1">
    <location>
        <begin position="75"/>
        <end position="92"/>
    </location>
</feature>
<geneLocation type="chloroplast" evidence="4"/>
<dbReference type="PANTHER" id="PTHR33163">
    <property type="entry name" value="PROTEIN TIC 214-RELATED"/>
    <property type="match status" value="1"/>
</dbReference>
<feature type="compositionally biased region" description="Basic and acidic residues" evidence="3">
    <location>
        <begin position="2274"/>
        <end position="2305"/>
    </location>
</feature>
<dbReference type="RefSeq" id="YP_009020381.1">
    <property type="nucleotide sequence ID" value="NC_023805.1"/>
</dbReference>
<evidence type="ECO:0000256" key="2">
    <source>
        <dbReference type="SAM" id="Coils"/>
    </source>
</evidence>
<feature type="transmembrane region" description="Helical" evidence="1">
    <location>
        <begin position="168"/>
        <end position="189"/>
    </location>
</feature>
<dbReference type="GeneID" id="18668502"/>
<keyword evidence="2" id="KW-0175">Coiled coil</keyword>
<evidence type="ECO:0000256" key="1">
    <source>
        <dbReference type="RuleBase" id="RU364085"/>
    </source>
</evidence>
<reference evidence="4" key="1">
    <citation type="submission" date="2013-12" db="EMBL/GenBank/DDBJ databases">
        <title>The complete chloroplast genome sequence of Podocarpus lambertii: genome structure, evolutionary aspects, gene content and SSR detection.</title>
        <authorList>
            <person name="Vieira L.N."/>
            <person name="Fraga H.P.F."/>
            <person name="Faoro H."/>
            <person name="Rogalski M."/>
            <person name="Souza E.M."/>
            <person name="Pedrosa F.O."/>
            <person name="Nodari R.O."/>
            <person name="Guerra M.P."/>
        </authorList>
    </citation>
    <scope>NUCLEOTIDE SEQUENCE</scope>
</reference>